<dbReference type="GO" id="GO:0045504">
    <property type="term" value="F:dynein heavy chain binding"/>
    <property type="evidence" value="ECO:0007669"/>
    <property type="project" value="TreeGrafter"/>
</dbReference>
<dbReference type="Gene3D" id="2.130.10.10">
    <property type="entry name" value="YVTN repeat-like/Quinoprotein amine dehydrogenase"/>
    <property type="match status" value="2"/>
</dbReference>
<keyword evidence="10" id="KW-0966">Cell projection</keyword>
<dbReference type="GO" id="GO:0005874">
    <property type="term" value="C:microtubule"/>
    <property type="evidence" value="ECO:0007669"/>
    <property type="project" value="UniProtKB-KW"/>
</dbReference>
<organism evidence="13 14">
    <name type="scientific">Nephila pilipes</name>
    <name type="common">Giant wood spider</name>
    <name type="synonym">Nephila maculata</name>
    <dbReference type="NCBI Taxonomy" id="299642"/>
    <lineage>
        <taxon>Eukaryota</taxon>
        <taxon>Metazoa</taxon>
        <taxon>Ecdysozoa</taxon>
        <taxon>Arthropoda</taxon>
        <taxon>Chelicerata</taxon>
        <taxon>Arachnida</taxon>
        <taxon>Araneae</taxon>
        <taxon>Araneomorphae</taxon>
        <taxon>Entelegynae</taxon>
        <taxon>Araneoidea</taxon>
        <taxon>Nephilidae</taxon>
        <taxon>Nephila</taxon>
    </lineage>
</organism>
<evidence type="ECO:0000313" key="14">
    <source>
        <dbReference type="Proteomes" id="UP000887013"/>
    </source>
</evidence>
<dbReference type="PANTHER" id="PTHR12442:SF11">
    <property type="entry name" value="DYNEIN AXONEMAL INTERMEDIATE CHAIN 1"/>
    <property type="match status" value="1"/>
</dbReference>
<keyword evidence="4 11" id="KW-0853">WD repeat</keyword>
<proteinExistence type="inferred from homology"/>
<evidence type="ECO:0000256" key="12">
    <source>
        <dbReference type="SAM" id="MobiDB-lite"/>
    </source>
</evidence>
<dbReference type="GO" id="GO:0003341">
    <property type="term" value="P:cilium movement"/>
    <property type="evidence" value="ECO:0007669"/>
    <property type="project" value="TreeGrafter"/>
</dbReference>
<gene>
    <name evidence="13" type="primary">DNAI1</name>
    <name evidence="13" type="ORF">NPIL_37141</name>
</gene>
<keyword evidence="5" id="KW-0493">Microtubule</keyword>
<keyword evidence="8" id="KW-0505">Motor protein</keyword>
<dbReference type="Proteomes" id="UP000887013">
    <property type="component" value="Unassembled WGS sequence"/>
</dbReference>
<evidence type="ECO:0000256" key="10">
    <source>
        <dbReference type="ARBA" id="ARBA00023273"/>
    </source>
</evidence>
<feature type="repeat" description="WD" evidence="11">
    <location>
        <begin position="444"/>
        <end position="477"/>
    </location>
</feature>
<dbReference type="PROSITE" id="PS50294">
    <property type="entry name" value="WD_REPEATS_REGION"/>
    <property type="match status" value="1"/>
</dbReference>
<keyword evidence="3" id="KW-0963">Cytoplasm</keyword>
<keyword evidence="9" id="KW-0206">Cytoskeleton</keyword>
<feature type="region of interest" description="Disordered" evidence="12">
    <location>
        <begin position="79"/>
        <end position="99"/>
    </location>
</feature>
<keyword evidence="6" id="KW-0677">Repeat</keyword>
<dbReference type="Pfam" id="PF00400">
    <property type="entry name" value="WD40"/>
    <property type="match status" value="1"/>
</dbReference>
<evidence type="ECO:0000256" key="7">
    <source>
        <dbReference type="ARBA" id="ARBA00023017"/>
    </source>
</evidence>
<dbReference type="PANTHER" id="PTHR12442">
    <property type="entry name" value="DYNEIN INTERMEDIATE CHAIN"/>
    <property type="match status" value="1"/>
</dbReference>
<reference evidence="13" key="1">
    <citation type="submission" date="2020-08" db="EMBL/GenBank/DDBJ databases">
        <title>Multicomponent nature underlies the extraordinary mechanical properties of spider dragline silk.</title>
        <authorList>
            <person name="Kono N."/>
            <person name="Nakamura H."/>
            <person name="Mori M."/>
            <person name="Yoshida Y."/>
            <person name="Ohtoshi R."/>
            <person name="Malay A.D."/>
            <person name="Moran D.A.P."/>
            <person name="Tomita M."/>
            <person name="Numata K."/>
            <person name="Arakawa K."/>
        </authorList>
    </citation>
    <scope>NUCLEOTIDE SEQUENCE</scope>
</reference>
<feature type="compositionally biased region" description="Basic and acidic residues" evidence="12">
    <location>
        <begin position="86"/>
        <end position="99"/>
    </location>
</feature>
<comment type="subcellular location">
    <subcellularLocation>
        <location evidence="1">Cytoplasm</location>
        <location evidence="1">Cytoskeleton</location>
        <location evidence="1">Cilium axoneme</location>
    </subcellularLocation>
</comment>
<evidence type="ECO:0000256" key="3">
    <source>
        <dbReference type="ARBA" id="ARBA00022490"/>
    </source>
</evidence>
<evidence type="ECO:0000256" key="5">
    <source>
        <dbReference type="ARBA" id="ARBA00022701"/>
    </source>
</evidence>
<dbReference type="PROSITE" id="PS50082">
    <property type="entry name" value="WD_REPEATS_2"/>
    <property type="match status" value="1"/>
</dbReference>
<dbReference type="InterPro" id="IPR036322">
    <property type="entry name" value="WD40_repeat_dom_sf"/>
</dbReference>
<evidence type="ECO:0000256" key="8">
    <source>
        <dbReference type="ARBA" id="ARBA00023175"/>
    </source>
</evidence>
<evidence type="ECO:0000313" key="13">
    <source>
        <dbReference type="EMBL" id="GFS89380.1"/>
    </source>
</evidence>
<feature type="compositionally biased region" description="Basic residues" evidence="12">
    <location>
        <begin position="168"/>
        <end position="177"/>
    </location>
</feature>
<keyword evidence="14" id="KW-1185">Reference proteome</keyword>
<dbReference type="OrthoDB" id="6418243at2759"/>
<accession>A0A8X6N231</accession>
<dbReference type="GO" id="GO:0036158">
    <property type="term" value="P:outer dynein arm assembly"/>
    <property type="evidence" value="ECO:0007669"/>
    <property type="project" value="TreeGrafter"/>
</dbReference>
<evidence type="ECO:0000256" key="2">
    <source>
        <dbReference type="ARBA" id="ARBA00011059"/>
    </source>
</evidence>
<evidence type="ECO:0000256" key="1">
    <source>
        <dbReference type="ARBA" id="ARBA00004430"/>
    </source>
</evidence>
<dbReference type="EMBL" id="BMAW01053131">
    <property type="protein sequence ID" value="GFS89380.1"/>
    <property type="molecule type" value="Genomic_DNA"/>
</dbReference>
<name>A0A8X6N231_NEPPI</name>
<evidence type="ECO:0000256" key="6">
    <source>
        <dbReference type="ARBA" id="ARBA00022737"/>
    </source>
</evidence>
<dbReference type="AlphaFoldDB" id="A0A8X6N231"/>
<sequence length="609" mass="69740">MLRKNVLEKIRRRKAASKKMTHILLTLEELDRDVSTILTTSSPYIVESAVEYSYKERTYKPLQNRSNAIVFFQQRGNIKRKAPQQETKDANKGEESVEELDTKRKNKFNFCDRATQTFNFLLSDKETQTEPLPQIPFDGTVSPADIIQAYQEKEAQGKQENEEQLSKSTRKSSRKGQKIINPESQRRFFRFCERMIDQNLLSDVNIDFSFYDTPSDEFKDKGLGSLLALWKFSHQPMKGMPVTGLSWNNYYPDMFAVAFGSFDLTKRHQQGCVCVFSLKCPSYPEKVIPCKSGVYCVEFNKEWSYLLAVGLADGTVAVYDLRRNTNSPIAINKTLRLEHNDMVNQVKWLPDNIDGQHNFCSISADCRVISWLLAKSELIPSEVINLRQNDATTKAPEGNKMDSMSCGTSISFNPDCSDMFLIGTENGFIHKCCNLSNAQYLDVYKDHSNIVYNVHWNPYHSRVFLSCSADWTIRIWDHTLRQSVFTFDLLNEVKDVTWAPFSSSLFAAVTSDGKVHIFDIMMNRQQPTSSYTVYNSKKNVNLTSVQFNPVKPVIIIGDDKGSVISFKLSPNLRSSLKAFQTLEKSKFAASEREKMEKILKLARNPENNN</sequence>
<evidence type="ECO:0000256" key="11">
    <source>
        <dbReference type="PROSITE-ProRule" id="PRU00221"/>
    </source>
</evidence>
<dbReference type="SUPFAM" id="SSF50978">
    <property type="entry name" value="WD40 repeat-like"/>
    <property type="match status" value="1"/>
</dbReference>
<comment type="caution">
    <text evidence="13">The sequence shown here is derived from an EMBL/GenBank/DDBJ whole genome shotgun (WGS) entry which is preliminary data.</text>
</comment>
<evidence type="ECO:0000256" key="4">
    <source>
        <dbReference type="ARBA" id="ARBA00022574"/>
    </source>
</evidence>
<evidence type="ECO:0000256" key="9">
    <source>
        <dbReference type="ARBA" id="ARBA00023212"/>
    </source>
</evidence>
<dbReference type="InterPro" id="IPR015943">
    <property type="entry name" value="WD40/YVTN_repeat-like_dom_sf"/>
</dbReference>
<feature type="compositionally biased region" description="Basic and acidic residues" evidence="12">
    <location>
        <begin position="153"/>
        <end position="165"/>
    </location>
</feature>
<protein>
    <submittedName>
        <fullName evidence="13">Dynein intermediate chain 1, axonemal</fullName>
    </submittedName>
</protein>
<dbReference type="InterPro" id="IPR050687">
    <property type="entry name" value="Dynein_IC"/>
</dbReference>
<dbReference type="InterPro" id="IPR001680">
    <property type="entry name" value="WD40_rpt"/>
</dbReference>
<dbReference type="SMART" id="SM00320">
    <property type="entry name" value="WD40"/>
    <property type="match status" value="5"/>
</dbReference>
<feature type="region of interest" description="Disordered" evidence="12">
    <location>
        <begin position="153"/>
        <end position="179"/>
    </location>
</feature>
<comment type="similarity">
    <text evidence="2">Belongs to the dynein intermediate chain family.</text>
</comment>
<dbReference type="GO" id="GO:0036157">
    <property type="term" value="C:outer dynein arm"/>
    <property type="evidence" value="ECO:0007669"/>
    <property type="project" value="TreeGrafter"/>
</dbReference>
<dbReference type="GO" id="GO:0045503">
    <property type="term" value="F:dynein light chain binding"/>
    <property type="evidence" value="ECO:0007669"/>
    <property type="project" value="TreeGrafter"/>
</dbReference>
<keyword evidence="7" id="KW-0243">Dynein</keyword>